<reference evidence="1 2" key="1">
    <citation type="journal article" date="2020" name="Microbiol. Res.">
        <title>Flavobacterium pokkalii sp. nov., a novel plant growth promoting native rhizobacteria isolated from pokkali rice grown in coastal saline affected agricultural regions of southern India, Kerala.</title>
        <authorList>
            <person name="Menon R.R."/>
            <person name="Kumari S."/>
            <person name="Viver T."/>
            <person name="Rameshkumar N."/>
        </authorList>
    </citation>
    <scope>NUCLEOTIDE SEQUENCE [LARGE SCALE GENOMIC DNA]</scope>
    <source>
        <strain evidence="1 2">L1I52</strain>
    </source>
</reference>
<dbReference type="SUPFAM" id="SSF53448">
    <property type="entry name" value="Nucleotide-diphospho-sugar transferases"/>
    <property type="match status" value="1"/>
</dbReference>
<dbReference type="Proteomes" id="UP000661715">
    <property type="component" value="Unassembled WGS sequence"/>
</dbReference>
<dbReference type="PANTHER" id="PTHR21485:SF6">
    <property type="entry name" value="N-ACYLNEURAMINATE CYTIDYLYLTRANSFERASE-RELATED"/>
    <property type="match status" value="1"/>
</dbReference>
<dbReference type="InterPro" id="IPR050793">
    <property type="entry name" value="CMP-NeuNAc_synthase"/>
</dbReference>
<dbReference type="EMBL" id="NASZ01000032">
    <property type="protein sequence ID" value="MBD0726575.1"/>
    <property type="molecule type" value="Genomic_DNA"/>
</dbReference>
<dbReference type="Gene3D" id="3.90.550.10">
    <property type="entry name" value="Spore Coat Polysaccharide Biosynthesis Protein SpsA, Chain A"/>
    <property type="match status" value="1"/>
</dbReference>
<evidence type="ECO:0000313" key="1">
    <source>
        <dbReference type="EMBL" id="MBD0726575.1"/>
    </source>
</evidence>
<name>A0ABR7UYC4_9FLAO</name>
<keyword evidence="2" id="KW-1185">Reference proteome</keyword>
<gene>
    <name evidence="1" type="ORF">B6A10_15485</name>
</gene>
<organism evidence="1 2">
    <name type="scientific">Flavobacterium pokkalii</name>
    <dbReference type="NCBI Taxonomy" id="1940408"/>
    <lineage>
        <taxon>Bacteria</taxon>
        <taxon>Pseudomonadati</taxon>
        <taxon>Bacteroidota</taxon>
        <taxon>Flavobacteriia</taxon>
        <taxon>Flavobacteriales</taxon>
        <taxon>Flavobacteriaceae</taxon>
        <taxon>Flavobacterium</taxon>
    </lineage>
</organism>
<accession>A0ABR7UYC4</accession>
<dbReference type="InterPro" id="IPR003329">
    <property type="entry name" value="Cytidylyl_trans"/>
</dbReference>
<dbReference type="PANTHER" id="PTHR21485">
    <property type="entry name" value="HAD SUPERFAMILY MEMBERS CMAS AND KDSC"/>
    <property type="match status" value="1"/>
</dbReference>
<keyword evidence="1" id="KW-0548">Nucleotidyltransferase</keyword>
<sequence length="233" mass="25835">MKILAVIPARGGSKGIPGKNIKLLGGKPLIAYSVEQAMASKLLSKVMVSTDDKVIAVLAGEYGAEVPFLRPDELATDTTPSIEVIKHAVAFLELQGEYYDAVCLLQPTYPFRKKGFIDEAITTFIEKKTDSLVSVLPVPHQFNPHWVFEADEKGSLQVVTGEKEIIKRRQDLPQTFFRDGALYLTKISSIKQGTLYGDNLSYILTDSQLYVNIDTSGDWEIAEQKLSHFLAQI</sequence>
<proteinExistence type="predicted"/>
<dbReference type="CDD" id="cd02513">
    <property type="entry name" value="CMP-NeuAc_Synthase"/>
    <property type="match status" value="1"/>
</dbReference>
<protein>
    <submittedName>
        <fullName evidence="1">Acylneuraminate cytidylyltransferase</fullName>
    </submittedName>
</protein>
<comment type="caution">
    <text evidence="1">The sequence shown here is derived from an EMBL/GenBank/DDBJ whole genome shotgun (WGS) entry which is preliminary data.</text>
</comment>
<evidence type="ECO:0000313" key="2">
    <source>
        <dbReference type="Proteomes" id="UP000661715"/>
    </source>
</evidence>
<dbReference type="InterPro" id="IPR029044">
    <property type="entry name" value="Nucleotide-diphossugar_trans"/>
</dbReference>
<keyword evidence="1" id="KW-0808">Transferase</keyword>
<dbReference type="Pfam" id="PF02348">
    <property type="entry name" value="CTP_transf_3"/>
    <property type="match status" value="1"/>
</dbReference>
<dbReference type="GO" id="GO:0016779">
    <property type="term" value="F:nucleotidyltransferase activity"/>
    <property type="evidence" value="ECO:0007669"/>
    <property type="project" value="UniProtKB-KW"/>
</dbReference>